<reference evidence="1" key="1">
    <citation type="submission" date="2020-05" db="EMBL/GenBank/DDBJ databases">
        <title>Phylogenomic resolution of chytrid fungi.</title>
        <authorList>
            <person name="Stajich J.E."/>
            <person name="Amses K."/>
            <person name="Simmons R."/>
            <person name="Seto K."/>
            <person name="Myers J."/>
            <person name="Bonds A."/>
            <person name="Quandt C.A."/>
            <person name="Barry K."/>
            <person name="Liu P."/>
            <person name="Grigoriev I."/>
            <person name="Longcore J.E."/>
            <person name="James T.Y."/>
        </authorList>
    </citation>
    <scope>NUCLEOTIDE SEQUENCE</scope>
    <source>
        <strain evidence="1">JEL0513</strain>
    </source>
</reference>
<accession>A0AAD5T510</accession>
<proteinExistence type="predicted"/>
<evidence type="ECO:0000313" key="2">
    <source>
        <dbReference type="Proteomes" id="UP001211907"/>
    </source>
</evidence>
<protein>
    <submittedName>
        <fullName evidence="1">Uncharacterized protein</fullName>
    </submittedName>
</protein>
<name>A0AAD5T510_9FUNG</name>
<evidence type="ECO:0000313" key="1">
    <source>
        <dbReference type="EMBL" id="KAJ3130589.1"/>
    </source>
</evidence>
<comment type="caution">
    <text evidence="1">The sequence shown here is derived from an EMBL/GenBank/DDBJ whole genome shotgun (WGS) entry which is preliminary data.</text>
</comment>
<dbReference type="EMBL" id="JADGJH010000377">
    <property type="protein sequence ID" value="KAJ3130589.1"/>
    <property type="molecule type" value="Genomic_DNA"/>
</dbReference>
<dbReference type="Proteomes" id="UP001211907">
    <property type="component" value="Unassembled WGS sequence"/>
</dbReference>
<organism evidence="1 2">
    <name type="scientific">Physocladia obscura</name>
    <dbReference type="NCBI Taxonomy" id="109957"/>
    <lineage>
        <taxon>Eukaryota</taxon>
        <taxon>Fungi</taxon>
        <taxon>Fungi incertae sedis</taxon>
        <taxon>Chytridiomycota</taxon>
        <taxon>Chytridiomycota incertae sedis</taxon>
        <taxon>Chytridiomycetes</taxon>
        <taxon>Chytridiales</taxon>
        <taxon>Chytriomycetaceae</taxon>
        <taxon>Physocladia</taxon>
    </lineage>
</organism>
<gene>
    <name evidence="1" type="ORF">HK100_007912</name>
</gene>
<keyword evidence="2" id="KW-1185">Reference proteome</keyword>
<dbReference type="AlphaFoldDB" id="A0AAD5T510"/>
<sequence>MPQRQLRQSQTPLDLAVQGENLLAVSVMMTAGIPVGPYAIAVSVESGRIELLQALTVNENSERSIHAAVSPQMFEETGGSIVPTVVAAFAMQNGSVAMLQTLLRGFTVKIPPVLLLMGVRTGKIEVVQVLLEFYYAERIDRHILEVAFTIDFEIAEILIAHVVQPN</sequence>